<feature type="transmembrane region" description="Helical" evidence="1">
    <location>
        <begin position="41"/>
        <end position="59"/>
    </location>
</feature>
<protein>
    <submittedName>
        <fullName evidence="2">Uncharacterized protein</fullName>
    </submittedName>
</protein>
<dbReference type="RefSeq" id="WP_191853871.1">
    <property type="nucleotide sequence ID" value="NZ_CP108343.1"/>
</dbReference>
<comment type="caution">
    <text evidence="2">The sequence shown here is derived from an EMBL/GenBank/DDBJ whole genome shotgun (WGS) entry which is preliminary data.</text>
</comment>
<gene>
    <name evidence="2" type="ORF">H1X69_22255</name>
</gene>
<keyword evidence="1" id="KW-0812">Transmembrane</keyword>
<evidence type="ECO:0000313" key="2">
    <source>
        <dbReference type="EMBL" id="MBA5224124.1"/>
    </source>
</evidence>
<proteinExistence type="predicted"/>
<reference evidence="2 3" key="1">
    <citation type="submission" date="2020-07" db="EMBL/GenBank/DDBJ databases">
        <title>Differential regulation of undecylprodigiosin biosynthesis in the yeast-scavenging Streptomyces strain MBK6.</title>
        <authorList>
            <person name="Baral B."/>
            <person name="Siitonen V."/>
            <person name="Laughlin M."/>
            <person name="Yamada K."/>
            <person name="Ilomaeki M."/>
            <person name="Metsae-Ketelae M."/>
            <person name="Niemi J."/>
        </authorList>
    </citation>
    <scope>NUCLEOTIDE SEQUENCE [LARGE SCALE GENOMIC DNA]</scope>
    <source>
        <strain evidence="2 3">MBK6</strain>
    </source>
</reference>
<dbReference type="AlphaFoldDB" id="A0A7W2HWE1"/>
<keyword evidence="1" id="KW-1133">Transmembrane helix</keyword>
<accession>A0A7W2HWE1</accession>
<evidence type="ECO:0000256" key="1">
    <source>
        <dbReference type="SAM" id="Phobius"/>
    </source>
</evidence>
<sequence length="83" mass="9123">MAVAVLASAVLSLLVSALLFGLPHGWKTAMSLADITLRTSWIAGFLVPATVVTHLAVHVSRRRLLHPHGHYRPRPFKRGGQHR</sequence>
<organism evidence="2 3">
    <name type="scientific">Streptomyces griseoaurantiacus</name>
    <dbReference type="NCBI Taxonomy" id="68213"/>
    <lineage>
        <taxon>Bacteria</taxon>
        <taxon>Bacillati</taxon>
        <taxon>Actinomycetota</taxon>
        <taxon>Actinomycetes</taxon>
        <taxon>Kitasatosporales</taxon>
        <taxon>Streptomycetaceae</taxon>
        <taxon>Streptomyces</taxon>
        <taxon>Streptomyces aurantiacus group</taxon>
    </lineage>
</organism>
<dbReference type="EMBL" id="JACERG010000016">
    <property type="protein sequence ID" value="MBA5224124.1"/>
    <property type="molecule type" value="Genomic_DNA"/>
</dbReference>
<name>A0A7W2HWE1_9ACTN</name>
<dbReference type="Proteomes" id="UP000587608">
    <property type="component" value="Unassembled WGS sequence"/>
</dbReference>
<evidence type="ECO:0000313" key="3">
    <source>
        <dbReference type="Proteomes" id="UP000587608"/>
    </source>
</evidence>
<keyword evidence="1" id="KW-0472">Membrane</keyword>